<evidence type="ECO:0000256" key="1">
    <source>
        <dbReference type="SAM" id="MobiDB-lite"/>
    </source>
</evidence>
<evidence type="ECO:0000313" key="3">
    <source>
        <dbReference type="Proteomes" id="UP000645828"/>
    </source>
</evidence>
<evidence type="ECO:0000313" key="2">
    <source>
        <dbReference type="EMBL" id="CAD7691025.1"/>
    </source>
</evidence>
<sequence>MTEKIKYVIGAKKPQAPTSTPRTSSSRPSSSCSAPAPCTPLPSSGRGGPGQRGHRQAPGAAASRGRSPVEKPTERRAGQWRPRRLEVGSCATPRTARSRQASWTEKGHTRGSARRGGAAETERQAPPEQGARSGLHPKALGAVFSLKTPSLPLPAGWQTLSFLAYSCLLHPLPPLSQDTVPTSP</sequence>
<reference evidence="2" key="1">
    <citation type="submission" date="2020-12" db="EMBL/GenBank/DDBJ databases">
        <authorList>
            <consortium name="Molecular Ecology Group"/>
        </authorList>
    </citation>
    <scope>NUCLEOTIDE SEQUENCE</scope>
    <source>
        <strain evidence="2">TBG_1078</strain>
    </source>
</reference>
<comment type="caution">
    <text evidence="2">The sequence shown here is derived from an EMBL/GenBank/DDBJ whole genome shotgun (WGS) entry which is preliminary data.</text>
</comment>
<name>A0A811ZQT9_NYCPR</name>
<accession>A0A811ZQT9</accession>
<keyword evidence="3" id="KW-1185">Reference proteome</keyword>
<feature type="region of interest" description="Disordered" evidence="1">
    <location>
        <begin position="1"/>
        <end position="136"/>
    </location>
</feature>
<dbReference type="Proteomes" id="UP000645828">
    <property type="component" value="Unassembled WGS sequence"/>
</dbReference>
<proteinExistence type="predicted"/>
<feature type="compositionally biased region" description="Basic and acidic residues" evidence="1">
    <location>
        <begin position="67"/>
        <end position="77"/>
    </location>
</feature>
<feature type="compositionally biased region" description="Low complexity" evidence="1">
    <location>
        <begin position="17"/>
        <end position="44"/>
    </location>
</feature>
<dbReference type="AlphaFoldDB" id="A0A811ZQT9"/>
<organism evidence="2 3">
    <name type="scientific">Nyctereutes procyonoides</name>
    <name type="common">Raccoon dog</name>
    <name type="synonym">Canis procyonoides</name>
    <dbReference type="NCBI Taxonomy" id="34880"/>
    <lineage>
        <taxon>Eukaryota</taxon>
        <taxon>Metazoa</taxon>
        <taxon>Chordata</taxon>
        <taxon>Craniata</taxon>
        <taxon>Vertebrata</taxon>
        <taxon>Euteleostomi</taxon>
        <taxon>Mammalia</taxon>
        <taxon>Eutheria</taxon>
        <taxon>Laurasiatheria</taxon>
        <taxon>Carnivora</taxon>
        <taxon>Caniformia</taxon>
        <taxon>Canidae</taxon>
        <taxon>Nyctereutes</taxon>
    </lineage>
</organism>
<protein>
    <submittedName>
        <fullName evidence="2">(raccoon dog) hypothetical protein</fullName>
    </submittedName>
</protein>
<gene>
    <name evidence="2" type="ORF">NYPRO_LOCUS23819</name>
</gene>
<dbReference type="EMBL" id="CAJHUB010000772">
    <property type="protein sequence ID" value="CAD7691025.1"/>
    <property type="molecule type" value="Genomic_DNA"/>
</dbReference>